<dbReference type="CDD" id="cd06195">
    <property type="entry name" value="FNR1"/>
    <property type="match status" value="1"/>
</dbReference>
<evidence type="ECO:0000256" key="8">
    <source>
        <dbReference type="ARBA" id="ARBA00023002"/>
    </source>
</evidence>
<dbReference type="Proteomes" id="UP000255193">
    <property type="component" value="Unassembled WGS sequence"/>
</dbReference>
<keyword evidence="7" id="KW-0521">NADP</keyword>
<evidence type="ECO:0000256" key="7">
    <source>
        <dbReference type="ARBA" id="ARBA00022857"/>
    </source>
</evidence>
<comment type="similarity">
    <text evidence="2">Belongs to the ferredoxin--NADP reductase type 1 family.</text>
</comment>
<comment type="catalytic activity">
    <reaction evidence="9">
        <text>2 reduced [2Fe-2S]-[ferredoxin] + NADP(+) + H(+) = 2 oxidized [2Fe-2S]-[ferredoxin] + NADPH</text>
        <dbReference type="Rhea" id="RHEA:20125"/>
        <dbReference type="Rhea" id="RHEA-COMP:10000"/>
        <dbReference type="Rhea" id="RHEA-COMP:10001"/>
        <dbReference type="ChEBI" id="CHEBI:15378"/>
        <dbReference type="ChEBI" id="CHEBI:33737"/>
        <dbReference type="ChEBI" id="CHEBI:33738"/>
        <dbReference type="ChEBI" id="CHEBI:57783"/>
        <dbReference type="ChEBI" id="CHEBI:58349"/>
        <dbReference type="EC" id="1.18.1.2"/>
    </reaction>
</comment>
<keyword evidence="5" id="KW-0547">Nucleotide-binding</keyword>
<dbReference type="Gene3D" id="3.40.50.80">
    <property type="entry name" value="Nucleotide-binding domain of ferredoxin-NADP reductase (FNR) module"/>
    <property type="match status" value="1"/>
</dbReference>
<keyword evidence="8 12" id="KW-0560">Oxidoreductase</keyword>
<dbReference type="InterPro" id="IPR039261">
    <property type="entry name" value="FNR_nucleotide-bd"/>
</dbReference>
<evidence type="ECO:0000313" key="11">
    <source>
        <dbReference type="EMBL" id="OBX84572.1"/>
    </source>
</evidence>
<gene>
    <name evidence="12" type="primary">fpr_2</name>
    <name evidence="11" type="ORF">A9306_02625</name>
    <name evidence="12" type="ORF">NCTC11091_01192</name>
</gene>
<dbReference type="InterPro" id="IPR017927">
    <property type="entry name" value="FAD-bd_FR_type"/>
</dbReference>
<sequence length="261" mass="29863">MSNLSKFYQETVTYVHHWNDTLFTIKTTRNDGLRFRNGEFAMIGLEIDGKPLMRAYSIASTNYDEELEFYSIKVPDGPLTSVLQHIKVGDTLLVSKKPTGTLVLDDLNPGKHLYMLSTGTGLAPFLSLTRDPEVYERFDKVILVHGVRYVSELGYRERFERELFNDEYLADYVKDKFIYYPTVTREPFRNEGRMTNLMRSGKLFEDIGLPPMNPTDDRAMICGSPSMNKDVAALLDEYGLKCSPRMGGTGDYVVERAFVEQ</sequence>
<reference evidence="12 14" key="2">
    <citation type="submission" date="2018-06" db="EMBL/GenBank/DDBJ databases">
        <authorList>
            <consortium name="Pathogen Informatics"/>
            <person name="Doyle S."/>
        </authorList>
    </citation>
    <scope>NUCLEOTIDE SEQUENCE [LARGE SCALE GENOMIC DNA]</scope>
    <source>
        <strain evidence="12 14">NCTC11091</strain>
    </source>
</reference>
<evidence type="ECO:0000256" key="4">
    <source>
        <dbReference type="ARBA" id="ARBA00022630"/>
    </source>
</evidence>
<dbReference type="InterPro" id="IPR051930">
    <property type="entry name" value="FNR_type-1"/>
</dbReference>
<dbReference type="RefSeq" id="WP_067054999.1">
    <property type="nucleotide sequence ID" value="NZ_JAPDKM010000001.1"/>
</dbReference>
<dbReference type="GO" id="GO:0034599">
    <property type="term" value="P:cellular response to oxidative stress"/>
    <property type="evidence" value="ECO:0007669"/>
    <property type="project" value="TreeGrafter"/>
</dbReference>
<reference evidence="11 13" key="1">
    <citation type="submission" date="2016-06" db="EMBL/GenBank/DDBJ databases">
        <title>Draft genome of Moraxella atlantae CCUG 59586.</title>
        <authorList>
            <person name="Salva-Serra F."/>
            <person name="Engstrom-Jakobsson H."/>
            <person name="Thorell K."/>
            <person name="Gonzales-Siles L."/>
            <person name="Karlsson R."/>
            <person name="Boulund F."/>
            <person name="Engstrand L."/>
            <person name="Kristiansson E."/>
            <person name="Moore E."/>
        </authorList>
    </citation>
    <scope>NUCLEOTIDE SEQUENCE [LARGE SCALE GENOMIC DNA]</scope>
    <source>
        <strain evidence="11 13">CCUG 59586</strain>
    </source>
</reference>
<dbReference type="Pfam" id="PF00175">
    <property type="entry name" value="NAD_binding_1"/>
    <property type="match status" value="1"/>
</dbReference>
<evidence type="ECO:0000313" key="13">
    <source>
        <dbReference type="Proteomes" id="UP000092616"/>
    </source>
</evidence>
<dbReference type="PRINTS" id="PR00371">
    <property type="entry name" value="FPNCR"/>
</dbReference>
<evidence type="ECO:0000256" key="9">
    <source>
        <dbReference type="ARBA" id="ARBA00047776"/>
    </source>
</evidence>
<evidence type="ECO:0000256" key="2">
    <source>
        <dbReference type="ARBA" id="ARBA00008312"/>
    </source>
</evidence>
<evidence type="ECO:0000256" key="3">
    <source>
        <dbReference type="ARBA" id="ARBA00013223"/>
    </source>
</evidence>
<comment type="cofactor">
    <cofactor evidence="1">
        <name>FAD</name>
        <dbReference type="ChEBI" id="CHEBI:57692"/>
    </cofactor>
</comment>
<dbReference type="GO" id="GO:0004324">
    <property type="term" value="F:ferredoxin-NADP+ reductase activity"/>
    <property type="evidence" value="ECO:0007669"/>
    <property type="project" value="UniProtKB-EC"/>
</dbReference>
<dbReference type="FunFam" id="3.40.50.80:FF:000002">
    <property type="entry name" value="Ferredoxin--NADP reductase"/>
    <property type="match status" value="1"/>
</dbReference>
<evidence type="ECO:0000256" key="5">
    <source>
        <dbReference type="ARBA" id="ARBA00022741"/>
    </source>
</evidence>
<evidence type="ECO:0000313" key="14">
    <source>
        <dbReference type="Proteomes" id="UP000255193"/>
    </source>
</evidence>
<dbReference type="EMBL" id="UGQA01000001">
    <property type="protein sequence ID" value="STY95398.1"/>
    <property type="molecule type" value="Genomic_DNA"/>
</dbReference>
<protein>
    <recommendedName>
        <fullName evidence="3">ferredoxin--NADP(+) reductase</fullName>
        <ecNumber evidence="3">1.18.1.2</ecNumber>
    </recommendedName>
</protein>
<dbReference type="InterPro" id="IPR017938">
    <property type="entry name" value="Riboflavin_synthase-like_b-brl"/>
</dbReference>
<evidence type="ECO:0000313" key="12">
    <source>
        <dbReference type="EMBL" id="STY95398.1"/>
    </source>
</evidence>
<dbReference type="InterPro" id="IPR001709">
    <property type="entry name" value="Flavoprot_Pyr_Nucl_cyt_Rdtase"/>
</dbReference>
<proteinExistence type="inferred from homology"/>
<dbReference type="EMBL" id="LZNA01000002">
    <property type="protein sequence ID" value="OBX84572.1"/>
    <property type="molecule type" value="Genomic_DNA"/>
</dbReference>
<evidence type="ECO:0000259" key="10">
    <source>
        <dbReference type="PROSITE" id="PS51384"/>
    </source>
</evidence>
<dbReference type="GO" id="GO:0042167">
    <property type="term" value="P:heme catabolic process"/>
    <property type="evidence" value="ECO:0007669"/>
    <property type="project" value="TreeGrafter"/>
</dbReference>
<dbReference type="InterPro" id="IPR008333">
    <property type="entry name" value="Cbr1-like_FAD-bd_dom"/>
</dbReference>
<accession>A0A1B8QLA7</accession>
<evidence type="ECO:0000256" key="1">
    <source>
        <dbReference type="ARBA" id="ARBA00001974"/>
    </source>
</evidence>
<keyword evidence="4" id="KW-0285">Flavoprotein</keyword>
<dbReference type="PANTHER" id="PTHR47878:SF1">
    <property type="entry name" value="FLAVODOXIN_FERREDOXIN--NADP REDUCTASE"/>
    <property type="match status" value="1"/>
</dbReference>
<dbReference type="Pfam" id="PF00970">
    <property type="entry name" value="FAD_binding_6"/>
    <property type="match status" value="1"/>
</dbReference>
<feature type="domain" description="FAD-binding FR-type" evidence="10">
    <location>
        <begin position="5"/>
        <end position="105"/>
    </location>
</feature>
<evidence type="ECO:0000256" key="6">
    <source>
        <dbReference type="ARBA" id="ARBA00022827"/>
    </source>
</evidence>
<dbReference type="EC" id="1.18.1.2" evidence="3"/>
<dbReference type="PANTHER" id="PTHR47878">
    <property type="entry name" value="OXIDOREDUCTASE FAD/NAD(P)-BINDING DOMAIN PROTEIN"/>
    <property type="match status" value="1"/>
</dbReference>
<name>A0A1B8QLA7_9GAMM</name>
<dbReference type="SUPFAM" id="SSF52343">
    <property type="entry name" value="Ferredoxin reductase-like, C-terminal NADP-linked domain"/>
    <property type="match status" value="1"/>
</dbReference>
<dbReference type="PROSITE" id="PS51384">
    <property type="entry name" value="FAD_FR"/>
    <property type="match status" value="1"/>
</dbReference>
<dbReference type="Proteomes" id="UP000092616">
    <property type="component" value="Unassembled WGS sequence"/>
</dbReference>
<dbReference type="Gene3D" id="2.40.30.10">
    <property type="entry name" value="Translation factors"/>
    <property type="match status" value="1"/>
</dbReference>
<dbReference type="GO" id="GO:0000166">
    <property type="term" value="F:nucleotide binding"/>
    <property type="evidence" value="ECO:0007669"/>
    <property type="project" value="UniProtKB-KW"/>
</dbReference>
<keyword evidence="6" id="KW-0274">FAD</keyword>
<dbReference type="InterPro" id="IPR033892">
    <property type="entry name" value="FNR_bac"/>
</dbReference>
<keyword evidence="13" id="KW-1185">Reference proteome</keyword>
<dbReference type="InterPro" id="IPR001433">
    <property type="entry name" value="OxRdtase_FAD/NAD-bd"/>
</dbReference>
<organism evidence="11 13">
    <name type="scientific">Faucicola atlantae</name>
    <dbReference type="NCBI Taxonomy" id="34059"/>
    <lineage>
        <taxon>Bacteria</taxon>
        <taxon>Pseudomonadati</taxon>
        <taxon>Pseudomonadota</taxon>
        <taxon>Gammaproteobacteria</taxon>
        <taxon>Moraxellales</taxon>
        <taxon>Moraxellaceae</taxon>
        <taxon>Faucicola</taxon>
    </lineage>
</organism>
<dbReference type="AlphaFoldDB" id="A0A1B8QLA7"/>
<dbReference type="SUPFAM" id="SSF63380">
    <property type="entry name" value="Riboflavin synthase domain-like"/>
    <property type="match status" value="1"/>
</dbReference>